<evidence type="ECO:0000256" key="8">
    <source>
        <dbReference type="SAM" id="Phobius"/>
    </source>
</evidence>
<keyword evidence="3" id="KW-1003">Cell membrane</keyword>
<feature type="transmembrane region" description="Helical" evidence="8">
    <location>
        <begin position="111"/>
        <end position="128"/>
    </location>
</feature>
<dbReference type="Pfam" id="PF02386">
    <property type="entry name" value="TrkH"/>
    <property type="match status" value="1"/>
</dbReference>
<feature type="transmembrane region" description="Helical" evidence="8">
    <location>
        <begin position="207"/>
        <end position="225"/>
    </location>
</feature>
<comment type="subcellular location">
    <subcellularLocation>
        <location evidence="1">Cell membrane</location>
        <topology evidence="1">Multi-pass membrane protein</topology>
    </subcellularLocation>
</comment>
<dbReference type="RefSeq" id="WP_085545167.1">
    <property type="nucleotide sequence ID" value="NZ_FXBB01000028.1"/>
</dbReference>
<reference evidence="10" key="1">
    <citation type="submission" date="2017-04" db="EMBL/GenBank/DDBJ databases">
        <authorList>
            <person name="Varghese N."/>
            <person name="Submissions S."/>
        </authorList>
    </citation>
    <scope>NUCLEOTIDE SEQUENCE [LARGE SCALE GENOMIC DNA]</scope>
    <source>
        <strain evidence="10">USBA 82</strain>
    </source>
</reference>
<dbReference type="InterPro" id="IPR003445">
    <property type="entry name" value="Cat_transpt"/>
</dbReference>
<proteinExistence type="predicted"/>
<dbReference type="Proteomes" id="UP000193355">
    <property type="component" value="Unassembled WGS sequence"/>
</dbReference>
<keyword evidence="4 8" id="KW-0812">Transmembrane</keyword>
<keyword evidence="6" id="KW-0406">Ion transport</keyword>
<keyword evidence="5 8" id="KW-1133">Transmembrane helix</keyword>
<dbReference type="EMBL" id="FXBB01000028">
    <property type="protein sequence ID" value="SMG40582.1"/>
    <property type="molecule type" value="Genomic_DNA"/>
</dbReference>
<dbReference type="OrthoDB" id="9810952at2"/>
<evidence type="ECO:0000256" key="5">
    <source>
        <dbReference type="ARBA" id="ARBA00022989"/>
    </source>
</evidence>
<protein>
    <submittedName>
        <fullName evidence="9">Trk system potassium uptake protein TrkH</fullName>
    </submittedName>
</protein>
<keyword evidence="7 8" id="KW-0472">Membrane</keyword>
<organism evidence="9 10">
    <name type="scientific">Dethiosulfovibrio salsuginis</name>
    <dbReference type="NCBI Taxonomy" id="561720"/>
    <lineage>
        <taxon>Bacteria</taxon>
        <taxon>Thermotogati</taxon>
        <taxon>Synergistota</taxon>
        <taxon>Synergistia</taxon>
        <taxon>Synergistales</taxon>
        <taxon>Dethiosulfovibrionaceae</taxon>
        <taxon>Dethiosulfovibrio</taxon>
    </lineage>
</organism>
<gene>
    <name evidence="9" type="ORF">SAMN06275492_1284</name>
</gene>
<dbReference type="AlphaFoldDB" id="A0A1X7KGZ2"/>
<evidence type="ECO:0000256" key="7">
    <source>
        <dbReference type="ARBA" id="ARBA00023136"/>
    </source>
</evidence>
<dbReference type="GO" id="GO:0008324">
    <property type="term" value="F:monoatomic cation transmembrane transporter activity"/>
    <property type="evidence" value="ECO:0007669"/>
    <property type="project" value="InterPro"/>
</dbReference>
<sequence length="421" mass="45945">MILIGTLLLWGFNRLEGMDLSLLDAFFTSTSAVCVTGLAVVDTGADFAVPSQVVLLLLIQLGGLGVMTATTFMFMLLRMRIGIRQRILFAGGMGLDGPSGVVRLVLRIVKITFLIEFAMSIPLFLGFLERFDWRTSLWYSVFHSISAFCNAGFSPFSDSLGSFTFSWLVPGAVMILIVLGGAGFVVLGDLWEWIRGGKRKLSVHCKLVLLTTLWLILIGTCFFLVMEWDGALAGMSPFMKLWNALFCAITPRTAGFNTISMESLSAHSFFMVMILMIIGASPGSTGGGIKTTTFALLVSSVFFNTRGSSRLVLWHRTVPQETVLRAMMLFFLYLMAIVIGVFGLGTLENLSFKAVVFEVVSALGTVGLSTGITADLSWASKILLVILMFWGRIGVMTFMFSLIAKDDCDKVGYVEVSVPIG</sequence>
<feature type="transmembrane region" description="Helical" evidence="8">
    <location>
        <begin position="350"/>
        <end position="370"/>
    </location>
</feature>
<feature type="transmembrane region" description="Helical" evidence="8">
    <location>
        <begin position="135"/>
        <end position="153"/>
    </location>
</feature>
<feature type="transmembrane region" description="Helical" evidence="8">
    <location>
        <begin position="382"/>
        <end position="404"/>
    </location>
</feature>
<evidence type="ECO:0000256" key="1">
    <source>
        <dbReference type="ARBA" id="ARBA00004651"/>
    </source>
</evidence>
<keyword evidence="2" id="KW-0813">Transport</keyword>
<feature type="transmembrane region" description="Helical" evidence="8">
    <location>
        <begin position="53"/>
        <end position="75"/>
    </location>
</feature>
<feature type="transmembrane region" description="Helical" evidence="8">
    <location>
        <begin position="263"/>
        <end position="281"/>
    </location>
</feature>
<evidence type="ECO:0000313" key="10">
    <source>
        <dbReference type="Proteomes" id="UP000193355"/>
    </source>
</evidence>
<keyword evidence="10" id="KW-1185">Reference proteome</keyword>
<feature type="transmembrane region" description="Helical" evidence="8">
    <location>
        <begin position="326"/>
        <end position="344"/>
    </location>
</feature>
<dbReference type="PANTHER" id="PTHR32024">
    <property type="entry name" value="TRK SYSTEM POTASSIUM UPTAKE PROTEIN TRKG-RELATED"/>
    <property type="match status" value="1"/>
</dbReference>
<evidence type="ECO:0000313" key="9">
    <source>
        <dbReference type="EMBL" id="SMG40582.1"/>
    </source>
</evidence>
<accession>A0A1X7KGZ2</accession>
<evidence type="ECO:0000256" key="6">
    <source>
        <dbReference type="ARBA" id="ARBA00023065"/>
    </source>
</evidence>
<feature type="transmembrane region" description="Helical" evidence="8">
    <location>
        <begin position="165"/>
        <end position="187"/>
    </location>
</feature>
<evidence type="ECO:0000256" key="4">
    <source>
        <dbReference type="ARBA" id="ARBA00022692"/>
    </source>
</evidence>
<evidence type="ECO:0000256" key="2">
    <source>
        <dbReference type="ARBA" id="ARBA00022448"/>
    </source>
</evidence>
<dbReference type="GO" id="GO:0005886">
    <property type="term" value="C:plasma membrane"/>
    <property type="evidence" value="ECO:0007669"/>
    <property type="project" value="UniProtKB-SubCell"/>
</dbReference>
<feature type="transmembrane region" description="Helical" evidence="8">
    <location>
        <begin position="20"/>
        <end position="41"/>
    </location>
</feature>
<dbReference type="GO" id="GO:0030001">
    <property type="term" value="P:metal ion transport"/>
    <property type="evidence" value="ECO:0007669"/>
    <property type="project" value="UniProtKB-ARBA"/>
</dbReference>
<name>A0A1X7KGZ2_9BACT</name>
<evidence type="ECO:0000256" key="3">
    <source>
        <dbReference type="ARBA" id="ARBA00022475"/>
    </source>
</evidence>
<dbReference type="STRING" id="561720.SAMN06275492_1284"/>
<dbReference type="PANTHER" id="PTHR32024:SF1">
    <property type="entry name" value="KTR SYSTEM POTASSIUM UPTAKE PROTEIN B"/>
    <property type="match status" value="1"/>
</dbReference>